<dbReference type="SUPFAM" id="SSF88659">
    <property type="entry name" value="Sigma3 and sigma4 domains of RNA polymerase sigma factors"/>
    <property type="match status" value="1"/>
</dbReference>
<evidence type="ECO:0000256" key="5">
    <source>
        <dbReference type="SAM" id="MobiDB-lite"/>
    </source>
</evidence>
<dbReference type="EMBL" id="JACSPM010000003">
    <property type="protein sequence ID" value="MBD8023930.1"/>
    <property type="molecule type" value="Genomic_DNA"/>
</dbReference>
<evidence type="ECO:0000313" key="9">
    <source>
        <dbReference type="Proteomes" id="UP000602532"/>
    </source>
</evidence>
<protein>
    <submittedName>
        <fullName evidence="8">Sigma-70 family RNA polymerase sigma factor</fullName>
    </submittedName>
</protein>
<dbReference type="PANTHER" id="PTHR43133">
    <property type="entry name" value="RNA POLYMERASE ECF-TYPE SIGMA FACTO"/>
    <property type="match status" value="1"/>
</dbReference>
<dbReference type="Proteomes" id="UP000602532">
    <property type="component" value="Unassembled WGS sequence"/>
</dbReference>
<dbReference type="Pfam" id="PF08281">
    <property type="entry name" value="Sigma70_r4_2"/>
    <property type="match status" value="1"/>
</dbReference>
<evidence type="ECO:0000256" key="4">
    <source>
        <dbReference type="ARBA" id="ARBA00023163"/>
    </source>
</evidence>
<dbReference type="CDD" id="cd06171">
    <property type="entry name" value="Sigma70_r4"/>
    <property type="match status" value="1"/>
</dbReference>
<dbReference type="InterPro" id="IPR007627">
    <property type="entry name" value="RNA_pol_sigma70_r2"/>
</dbReference>
<keyword evidence="2" id="KW-0805">Transcription regulation</keyword>
<dbReference type="Gene3D" id="1.10.1740.10">
    <property type="match status" value="1"/>
</dbReference>
<keyword evidence="9" id="KW-1185">Reference proteome</keyword>
<dbReference type="InterPro" id="IPR013324">
    <property type="entry name" value="RNA_pol_sigma_r3/r4-like"/>
</dbReference>
<reference evidence="8 9" key="1">
    <citation type="submission" date="2020-08" db="EMBL/GenBank/DDBJ databases">
        <title>A Genomic Blueprint of the Chicken Gut Microbiome.</title>
        <authorList>
            <person name="Gilroy R."/>
            <person name="Ravi A."/>
            <person name="Getino M."/>
            <person name="Pursley I."/>
            <person name="Horton D.L."/>
            <person name="Alikhan N.-F."/>
            <person name="Baker D."/>
            <person name="Gharbi K."/>
            <person name="Hall N."/>
            <person name="Watson M."/>
            <person name="Adriaenssens E.M."/>
            <person name="Foster-Nyarko E."/>
            <person name="Jarju S."/>
            <person name="Secka A."/>
            <person name="Antonio M."/>
            <person name="Oren A."/>
            <person name="Chaudhuri R."/>
            <person name="La Ragione R.M."/>
            <person name="Hildebrand F."/>
            <person name="Pallen M.J."/>
        </authorList>
    </citation>
    <scope>NUCLEOTIDE SEQUENCE [LARGE SCALE GENOMIC DNA]</scope>
    <source>
        <strain evidence="8 9">Sa1CUA4</strain>
    </source>
</reference>
<organism evidence="8 9">
    <name type="scientific">Microbacterium gallinarum</name>
    <dbReference type="NCBI Taxonomy" id="2762209"/>
    <lineage>
        <taxon>Bacteria</taxon>
        <taxon>Bacillati</taxon>
        <taxon>Actinomycetota</taxon>
        <taxon>Actinomycetes</taxon>
        <taxon>Micrococcales</taxon>
        <taxon>Microbacteriaceae</taxon>
        <taxon>Microbacterium</taxon>
    </lineage>
</organism>
<accession>A0ABR8X3N3</accession>
<dbReference type="SUPFAM" id="SSF88946">
    <property type="entry name" value="Sigma2 domain of RNA polymerase sigma factors"/>
    <property type="match status" value="1"/>
</dbReference>
<dbReference type="InterPro" id="IPR013325">
    <property type="entry name" value="RNA_pol_sigma_r2"/>
</dbReference>
<evidence type="ECO:0000259" key="7">
    <source>
        <dbReference type="Pfam" id="PF08281"/>
    </source>
</evidence>
<comment type="similarity">
    <text evidence="1">Belongs to the sigma-70 factor family. ECF subfamily.</text>
</comment>
<dbReference type="Gene3D" id="1.10.10.10">
    <property type="entry name" value="Winged helix-like DNA-binding domain superfamily/Winged helix DNA-binding domain"/>
    <property type="match status" value="1"/>
</dbReference>
<dbReference type="PANTHER" id="PTHR43133:SF25">
    <property type="entry name" value="RNA POLYMERASE SIGMA FACTOR RFAY-RELATED"/>
    <property type="match status" value="1"/>
</dbReference>
<dbReference type="InterPro" id="IPR014284">
    <property type="entry name" value="RNA_pol_sigma-70_dom"/>
</dbReference>
<name>A0ABR8X3N3_9MICO</name>
<evidence type="ECO:0000256" key="2">
    <source>
        <dbReference type="ARBA" id="ARBA00023015"/>
    </source>
</evidence>
<feature type="domain" description="RNA polymerase sigma factor 70 region 4 type 2" evidence="7">
    <location>
        <begin position="127"/>
        <end position="174"/>
    </location>
</feature>
<dbReference type="InterPro" id="IPR039425">
    <property type="entry name" value="RNA_pol_sigma-70-like"/>
</dbReference>
<keyword evidence="3" id="KW-0731">Sigma factor</keyword>
<gene>
    <name evidence="8" type="ORF">H9622_10030</name>
</gene>
<evidence type="ECO:0000256" key="1">
    <source>
        <dbReference type="ARBA" id="ARBA00010641"/>
    </source>
</evidence>
<dbReference type="NCBIfam" id="TIGR02937">
    <property type="entry name" value="sigma70-ECF"/>
    <property type="match status" value="1"/>
</dbReference>
<dbReference type="InterPro" id="IPR036388">
    <property type="entry name" value="WH-like_DNA-bd_sf"/>
</dbReference>
<feature type="domain" description="RNA polymerase sigma-70 region 2" evidence="6">
    <location>
        <begin position="22"/>
        <end position="86"/>
    </location>
</feature>
<evidence type="ECO:0000313" key="8">
    <source>
        <dbReference type="EMBL" id="MBD8023930.1"/>
    </source>
</evidence>
<dbReference type="RefSeq" id="WP_191766258.1">
    <property type="nucleotide sequence ID" value="NZ_JACSPM010000003.1"/>
</dbReference>
<evidence type="ECO:0000259" key="6">
    <source>
        <dbReference type="Pfam" id="PF04542"/>
    </source>
</evidence>
<evidence type="ECO:0000256" key="3">
    <source>
        <dbReference type="ARBA" id="ARBA00023082"/>
    </source>
</evidence>
<feature type="region of interest" description="Disordered" evidence="5">
    <location>
        <begin position="172"/>
        <end position="200"/>
    </location>
</feature>
<keyword evidence="4" id="KW-0804">Transcription</keyword>
<comment type="caution">
    <text evidence="8">The sequence shown here is derived from an EMBL/GenBank/DDBJ whole genome shotgun (WGS) entry which is preliminary data.</text>
</comment>
<proteinExistence type="inferred from homology"/>
<sequence>MTTDADIIRLSLERPAEFAEIFVRHAKPVGAFAARRVGLAAAQDVLSETFLIAFRRRASFDTAWESARPWLLGIASRVAGKHGRDEAAQWRAFAAEARSRAPSSDGAVDAAGDRLDAAASVRSLAPLIAGLARRDRDTLLLYAWGDLSYEQIGQALGVPTGTVRSRLNRVRKKLSAGADGPQSATDRKGGGIDGRVGSRA</sequence>
<dbReference type="Pfam" id="PF04542">
    <property type="entry name" value="Sigma70_r2"/>
    <property type="match status" value="1"/>
</dbReference>
<dbReference type="InterPro" id="IPR013249">
    <property type="entry name" value="RNA_pol_sigma70_r4_t2"/>
</dbReference>